<evidence type="ECO:0000313" key="3">
    <source>
        <dbReference type="Proteomes" id="UP000799302"/>
    </source>
</evidence>
<evidence type="ECO:0000256" key="1">
    <source>
        <dbReference type="SAM" id="MobiDB-lite"/>
    </source>
</evidence>
<feature type="compositionally biased region" description="Low complexity" evidence="1">
    <location>
        <begin position="328"/>
        <end position="337"/>
    </location>
</feature>
<feature type="compositionally biased region" description="Polar residues" evidence="1">
    <location>
        <begin position="215"/>
        <end position="235"/>
    </location>
</feature>
<feature type="region of interest" description="Disordered" evidence="1">
    <location>
        <begin position="131"/>
        <end position="400"/>
    </location>
</feature>
<evidence type="ECO:0000313" key="2">
    <source>
        <dbReference type="EMBL" id="KAF2674839.1"/>
    </source>
</evidence>
<feature type="compositionally biased region" description="Low complexity" evidence="1">
    <location>
        <begin position="236"/>
        <end position="251"/>
    </location>
</feature>
<gene>
    <name evidence="2" type="ORF">BT63DRAFT_449831</name>
</gene>
<organism evidence="2 3">
    <name type="scientific">Microthyrium microscopicum</name>
    <dbReference type="NCBI Taxonomy" id="703497"/>
    <lineage>
        <taxon>Eukaryota</taxon>
        <taxon>Fungi</taxon>
        <taxon>Dikarya</taxon>
        <taxon>Ascomycota</taxon>
        <taxon>Pezizomycotina</taxon>
        <taxon>Dothideomycetes</taxon>
        <taxon>Dothideomycetes incertae sedis</taxon>
        <taxon>Microthyriales</taxon>
        <taxon>Microthyriaceae</taxon>
        <taxon>Microthyrium</taxon>
    </lineage>
</organism>
<feature type="compositionally biased region" description="Polar residues" evidence="1">
    <location>
        <begin position="259"/>
        <end position="276"/>
    </location>
</feature>
<protein>
    <submittedName>
        <fullName evidence="2">Uncharacterized protein</fullName>
    </submittedName>
</protein>
<proteinExistence type="predicted"/>
<dbReference type="EMBL" id="MU004230">
    <property type="protein sequence ID" value="KAF2674839.1"/>
    <property type="molecule type" value="Genomic_DNA"/>
</dbReference>
<sequence>MSLYANTFGGLNAQVDTIDRMARDFRREHGMSPEGAQYAASSQFLIDTIKALMSYANVSPSATTGSSIVENVEGLMFDLSTAPNILHGHDREVYIRVTNHNLQPIASQLINAVPPNVAEQLRRLGIQHGMGRATRDDAHAISRQQSEAGRVAVGSSTGRTHLGSTSGRSRAGTSYSRSSARTDDQRMLEWQDHASTTSRRTSSSRTHGFVEEGSVVSSRAPSQSTRAPTQITRAPSRSSASIYGSRSSSISRDTHHLPSSETVASRVSDQSGTTVTPGIYGGSQVSRSSVPRTSHSRNSHTSSGERDLSELGTISPHDSISVAPTRVSKSGSSSSKSHASKSHVSESHAGKSTSSKSHASELHAGKSSSSKAKSTKSHASQSHARRRSRNDPMLAIQEDQ</sequence>
<dbReference type="AlphaFoldDB" id="A0A6A6URA4"/>
<name>A0A6A6URA4_9PEZI</name>
<dbReference type="Proteomes" id="UP000799302">
    <property type="component" value="Unassembled WGS sequence"/>
</dbReference>
<keyword evidence="3" id="KW-1185">Reference proteome</keyword>
<feature type="compositionally biased region" description="Basic and acidic residues" evidence="1">
    <location>
        <begin position="180"/>
        <end position="192"/>
    </location>
</feature>
<accession>A0A6A6URA4</accession>
<reference evidence="2" key="1">
    <citation type="journal article" date="2020" name="Stud. Mycol.">
        <title>101 Dothideomycetes genomes: a test case for predicting lifestyles and emergence of pathogens.</title>
        <authorList>
            <person name="Haridas S."/>
            <person name="Albert R."/>
            <person name="Binder M."/>
            <person name="Bloem J."/>
            <person name="Labutti K."/>
            <person name="Salamov A."/>
            <person name="Andreopoulos B."/>
            <person name="Baker S."/>
            <person name="Barry K."/>
            <person name="Bills G."/>
            <person name="Bluhm B."/>
            <person name="Cannon C."/>
            <person name="Castanera R."/>
            <person name="Culley D."/>
            <person name="Daum C."/>
            <person name="Ezra D."/>
            <person name="Gonzalez J."/>
            <person name="Henrissat B."/>
            <person name="Kuo A."/>
            <person name="Liang C."/>
            <person name="Lipzen A."/>
            <person name="Lutzoni F."/>
            <person name="Magnuson J."/>
            <person name="Mondo S."/>
            <person name="Nolan M."/>
            <person name="Ohm R."/>
            <person name="Pangilinan J."/>
            <person name="Park H.-J."/>
            <person name="Ramirez L."/>
            <person name="Alfaro M."/>
            <person name="Sun H."/>
            <person name="Tritt A."/>
            <person name="Yoshinaga Y."/>
            <person name="Zwiers L.-H."/>
            <person name="Turgeon B."/>
            <person name="Goodwin S."/>
            <person name="Spatafora J."/>
            <person name="Crous P."/>
            <person name="Grigoriev I."/>
        </authorList>
    </citation>
    <scope>NUCLEOTIDE SEQUENCE</scope>
    <source>
        <strain evidence="2">CBS 115976</strain>
    </source>
</reference>
<feature type="compositionally biased region" description="Low complexity" evidence="1">
    <location>
        <begin position="163"/>
        <end position="179"/>
    </location>
</feature>
<feature type="compositionally biased region" description="Low complexity" evidence="1">
    <location>
        <begin position="365"/>
        <end position="382"/>
    </location>
</feature>
<feature type="compositionally biased region" description="Low complexity" evidence="1">
    <location>
        <begin position="195"/>
        <end position="206"/>
    </location>
</feature>